<evidence type="ECO:0000313" key="1">
    <source>
        <dbReference type="EMBL" id="MCY9521238.1"/>
    </source>
</evidence>
<dbReference type="RefSeq" id="WP_268601657.1">
    <property type="nucleotide sequence ID" value="NZ_JAMDLV010000021.1"/>
</dbReference>
<accession>A0ABT4DY79</accession>
<sequence>MNPCSGLSSGHQAFAQELQRSVHYVNVIVARIERSEYAVLASGMVPSR</sequence>
<organism evidence="1 2">
    <name type="scientific">Paenibacillus apiarius</name>
    <dbReference type="NCBI Taxonomy" id="46240"/>
    <lineage>
        <taxon>Bacteria</taxon>
        <taxon>Bacillati</taxon>
        <taxon>Bacillota</taxon>
        <taxon>Bacilli</taxon>
        <taxon>Bacillales</taxon>
        <taxon>Paenibacillaceae</taxon>
        <taxon>Paenibacillus</taxon>
    </lineage>
</organism>
<protein>
    <submittedName>
        <fullName evidence="1">Uncharacterized protein</fullName>
    </submittedName>
</protein>
<comment type="caution">
    <text evidence="1">The sequence shown here is derived from an EMBL/GenBank/DDBJ whole genome shotgun (WGS) entry which is preliminary data.</text>
</comment>
<gene>
    <name evidence="1" type="ORF">M5X09_16425</name>
</gene>
<proteinExistence type="predicted"/>
<dbReference type="Proteomes" id="UP001207626">
    <property type="component" value="Unassembled WGS sequence"/>
</dbReference>
<keyword evidence="2" id="KW-1185">Reference proteome</keyword>
<reference evidence="1 2" key="1">
    <citation type="submission" date="2022-05" db="EMBL/GenBank/DDBJ databases">
        <title>Genome Sequencing of Bee-Associated Microbes.</title>
        <authorList>
            <person name="Dunlap C."/>
        </authorList>
    </citation>
    <scope>NUCLEOTIDE SEQUENCE [LARGE SCALE GENOMIC DNA]</scope>
    <source>
        <strain evidence="1 2">NRRL NRS-1438</strain>
    </source>
</reference>
<evidence type="ECO:0000313" key="2">
    <source>
        <dbReference type="Proteomes" id="UP001207626"/>
    </source>
</evidence>
<dbReference type="EMBL" id="JAMDLW010000022">
    <property type="protein sequence ID" value="MCY9521238.1"/>
    <property type="molecule type" value="Genomic_DNA"/>
</dbReference>
<name>A0ABT4DY79_9BACL</name>